<evidence type="ECO:0000313" key="1">
    <source>
        <dbReference type="EMBL" id="DAF88065.1"/>
    </source>
</evidence>
<keyword evidence="1" id="KW-0540">Nuclease</keyword>
<dbReference type="InterPro" id="IPR011335">
    <property type="entry name" value="Restrct_endonuc-II-like"/>
</dbReference>
<dbReference type="Gene3D" id="3.90.320.10">
    <property type="match status" value="1"/>
</dbReference>
<protein>
    <submittedName>
        <fullName evidence="1">Exonuclease</fullName>
    </submittedName>
</protein>
<sequence>MKIRCSSIHKIIGEPKSKAEKEANGLTQTAKSYVIERLKNEYSGFESFTGSKETEKGLLLEDEAIRCSGLIRGLMYKKNTERRVNDWITGECDIYDPKRKTIIDTKCSWDIGTHPFFQEEAEAKAEKAGYGWQMQGYMWLFDCEKADIDFWIFPTPEELLKPYDDVANLVEAVERLPFEKRLTTITVYRDENAINQIKRKAEACFEYAEKLKQEFEKGKQC</sequence>
<proteinExistence type="predicted"/>
<accession>A0A8S5U0S6</accession>
<dbReference type="EMBL" id="BK015977">
    <property type="protein sequence ID" value="DAF88065.1"/>
    <property type="molecule type" value="Genomic_DNA"/>
</dbReference>
<dbReference type="SUPFAM" id="SSF52980">
    <property type="entry name" value="Restriction endonuclease-like"/>
    <property type="match status" value="1"/>
</dbReference>
<dbReference type="GO" id="GO:0004527">
    <property type="term" value="F:exonuclease activity"/>
    <property type="evidence" value="ECO:0007669"/>
    <property type="project" value="UniProtKB-KW"/>
</dbReference>
<organism evidence="1">
    <name type="scientific">Podoviridae sp. ctpWp23</name>
    <dbReference type="NCBI Taxonomy" id="2825277"/>
    <lineage>
        <taxon>Viruses</taxon>
        <taxon>Duplodnaviria</taxon>
        <taxon>Heunggongvirae</taxon>
        <taxon>Uroviricota</taxon>
        <taxon>Caudoviricetes</taxon>
    </lineage>
</organism>
<keyword evidence="1" id="KW-0269">Exonuclease</keyword>
<name>A0A8S5U0S6_9CAUD</name>
<keyword evidence="1" id="KW-0378">Hydrolase</keyword>
<dbReference type="InterPro" id="IPR011604">
    <property type="entry name" value="PDDEXK-like_dom_sf"/>
</dbReference>
<reference evidence="1" key="1">
    <citation type="journal article" date="2021" name="Proc. Natl. Acad. Sci. U.S.A.">
        <title>A Catalog of Tens of Thousands of Viruses from Human Metagenomes Reveals Hidden Associations with Chronic Diseases.</title>
        <authorList>
            <person name="Tisza M.J."/>
            <person name="Buck C.B."/>
        </authorList>
    </citation>
    <scope>NUCLEOTIDE SEQUENCE</scope>
    <source>
        <strain evidence="1">CtpWp23</strain>
    </source>
</reference>